<name>A0A090WL84_NONUL</name>
<dbReference type="EMBL" id="BBNT01000018">
    <property type="protein sequence ID" value="GAL76953.1"/>
    <property type="molecule type" value="Genomic_DNA"/>
</dbReference>
<evidence type="ECO:0000313" key="2">
    <source>
        <dbReference type="Proteomes" id="UP000029647"/>
    </source>
</evidence>
<sequence>MNIITSIGILFTKAPDKATSPMVAANSAKEKRTIAIILAHRFA</sequence>
<accession>A0A090WL84</accession>
<evidence type="ECO:0000313" key="1">
    <source>
        <dbReference type="EMBL" id="GAL76953.1"/>
    </source>
</evidence>
<dbReference type="Proteomes" id="UP000029647">
    <property type="component" value="Unassembled WGS sequence"/>
</dbReference>
<dbReference type="AlphaFoldDB" id="A0A090WL84"/>
<gene>
    <name evidence="1" type="ORF">JCM19275_273</name>
</gene>
<comment type="caution">
    <text evidence="1">The sequence shown here is derived from an EMBL/GenBank/DDBJ whole genome shotgun (WGS) entry which is preliminary data.</text>
</comment>
<organism evidence="1 2">
    <name type="scientific">Nonlabens ulvanivorans</name>
    <name type="common">Persicivirga ulvanivorans</name>
    <dbReference type="NCBI Taxonomy" id="906888"/>
    <lineage>
        <taxon>Bacteria</taxon>
        <taxon>Pseudomonadati</taxon>
        <taxon>Bacteroidota</taxon>
        <taxon>Flavobacteriia</taxon>
        <taxon>Flavobacteriales</taxon>
        <taxon>Flavobacteriaceae</taxon>
        <taxon>Nonlabens</taxon>
    </lineage>
</organism>
<proteinExistence type="predicted"/>
<reference evidence="1 2" key="1">
    <citation type="journal article" date="2014" name="Genome Announc.">
        <title>Draft Genome Sequences of Marine Flavobacterium Nonlabens Strains NR17, NR24, NR27, NR32, NR33, and Ara13.</title>
        <authorList>
            <person name="Nakanishi M."/>
            <person name="Meirelles P."/>
            <person name="Suzuki R."/>
            <person name="Takatani N."/>
            <person name="Mino S."/>
            <person name="Suda W."/>
            <person name="Oshima K."/>
            <person name="Hattori M."/>
            <person name="Ohkuma M."/>
            <person name="Hosokawa M."/>
            <person name="Miyashita K."/>
            <person name="Thompson F.L."/>
            <person name="Niwa A."/>
            <person name="Sawabe T."/>
            <person name="Sawabe T."/>
        </authorList>
    </citation>
    <scope>NUCLEOTIDE SEQUENCE [LARGE SCALE GENOMIC DNA]</scope>
    <source>
        <strain evidence="2">JCM19275</strain>
    </source>
</reference>
<protein>
    <submittedName>
        <fullName evidence="1">Uncharacterized protein</fullName>
    </submittedName>
</protein>